<reference evidence="5 6" key="1">
    <citation type="submission" date="2016-10" db="EMBL/GenBank/DDBJ databases">
        <authorList>
            <person name="de Groot N.N."/>
        </authorList>
    </citation>
    <scope>NUCLEOTIDE SEQUENCE [LARGE SCALE GENOMIC DNA]</scope>
    <source>
        <strain evidence="5 6">CPCC 202699</strain>
    </source>
</reference>
<dbReference type="RefSeq" id="WP_245757088.1">
    <property type="nucleotide sequence ID" value="NZ_FNON01000001.1"/>
</dbReference>
<name>A0A1H2SNS6_9PSEU</name>
<evidence type="ECO:0000313" key="5">
    <source>
        <dbReference type="EMBL" id="SDW33115.1"/>
    </source>
</evidence>
<evidence type="ECO:0000256" key="1">
    <source>
        <dbReference type="ARBA" id="ARBA00022676"/>
    </source>
</evidence>
<dbReference type="AlphaFoldDB" id="A0A1H2SNS6"/>
<dbReference type="Pfam" id="PF00534">
    <property type="entry name" value="Glycos_transf_1"/>
    <property type="match status" value="1"/>
</dbReference>
<dbReference type="CDD" id="cd03811">
    <property type="entry name" value="GT4_GT28_WabH-like"/>
    <property type="match status" value="1"/>
</dbReference>
<protein>
    <submittedName>
        <fullName evidence="5">Uncharacterized protein</fullName>
    </submittedName>
</protein>
<dbReference type="PANTHER" id="PTHR12526">
    <property type="entry name" value="GLYCOSYLTRANSFERASE"/>
    <property type="match status" value="1"/>
</dbReference>
<gene>
    <name evidence="5" type="ORF">SAMN05421504_101286</name>
</gene>
<dbReference type="SUPFAM" id="SSF53756">
    <property type="entry name" value="UDP-Glycosyltransferase/glycogen phosphorylase"/>
    <property type="match status" value="1"/>
</dbReference>
<dbReference type="InterPro" id="IPR001296">
    <property type="entry name" value="Glyco_trans_1"/>
</dbReference>
<keyword evidence="2" id="KW-0808">Transferase</keyword>
<proteinExistence type="predicted"/>
<dbReference type="Gene3D" id="3.40.50.2000">
    <property type="entry name" value="Glycogen Phosphorylase B"/>
    <property type="match status" value="2"/>
</dbReference>
<evidence type="ECO:0000259" key="3">
    <source>
        <dbReference type="Pfam" id="PF00534"/>
    </source>
</evidence>
<accession>A0A1H2SNS6</accession>
<dbReference type="GO" id="GO:0016757">
    <property type="term" value="F:glycosyltransferase activity"/>
    <property type="evidence" value="ECO:0007669"/>
    <property type="project" value="UniProtKB-KW"/>
</dbReference>
<dbReference type="Proteomes" id="UP000199515">
    <property type="component" value="Unassembled WGS sequence"/>
</dbReference>
<dbReference type="Pfam" id="PF13439">
    <property type="entry name" value="Glyco_transf_4"/>
    <property type="match status" value="1"/>
</dbReference>
<keyword evidence="1" id="KW-0328">Glycosyltransferase</keyword>
<keyword evidence="6" id="KW-1185">Reference proteome</keyword>
<feature type="domain" description="Glycosyl transferase family 1" evidence="3">
    <location>
        <begin position="187"/>
        <end position="335"/>
    </location>
</feature>
<dbReference type="InterPro" id="IPR028098">
    <property type="entry name" value="Glyco_trans_4-like_N"/>
</dbReference>
<evidence type="ECO:0000256" key="2">
    <source>
        <dbReference type="ARBA" id="ARBA00022679"/>
    </source>
</evidence>
<dbReference type="STRING" id="589385.SAMN05421504_101286"/>
<evidence type="ECO:0000259" key="4">
    <source>
        <dbReference type="Pfam" id="PF13439"/>
    </source>
</evidence>
<sequence>MKILMAHASAELYGSDRVFAESVQALRDAGHEVVVTLPQDGPLAAALGEVTVCPVPVLRKAALRPSGLIGLLRETASSLRPMVRLIRTHRPGVLYVNTVTVPLWLPLARLLGVRVLAHVHEAEDGVAAPIRVALAAPLLAAHTVVVNSLATAGVLHRALPRLAARTRLIYNGVPGAPVTPVAGPGFRIVLVGRISPRKGTDVAVRALALLRRAGIDATLELAGSIFPGYEWFSDEIDGLIQAGNLTGSVRLSGFRDDVWDAYAYADVAIVPSRVEPFGNTAVEAQLAGVPVIVTDAQGLPETVDHGRRGAVVPAGDAEALAAELRKVFENPGAATEKARLATAEATGLFAPQRYRAEIVSVLTALSTLPRRRPRRARSSRG</sequence>
<organism evidence="5 6">
    <name type="scientific">Amycolatopsis xylanica</name>
    <dbReference type="NCBI Taxonomy" id="589385"/>
    <lineage>
        <taxon>Bacteria</taxon>
        <taxon>Bacillati</taxon>
        <taxon>Actinomycetota</taxon>
        <taxon>Actinomycetes</taxon>
        <taxon>Pseudonocardiales</taxon>
        <taxon>Pseudonocardiaceae</taxon>
        <taxon>Amycolatopsis</taxon>
    </lineage>
</organism>
<feature type="domain" description="Glycosyltransferase subfamily 4-like N-terminal" evidence="4">
    <location>
        <begin position="14"/>
        <end position="173"/>
    </location>
</feature>
<dbReference type="EMBL" id="FNON01000001">
    <property type="protein sequence ID" value="SDW33115.1"/>
    <property type="molecule type" value="Genomic_DNA"/>
</dbReference>
<evidence type="ECO:0000313" key="6">
    <source>
        <dbReference type="Proteomes" id="UP000199515"/>
    </source>
</evidence>